<sequence length="740" mass="82862">MNYKSVCLLSFYCYVYLLPLGAVAHNKSEILKSNTENIAPDKTANADLEKIRTRIIEDLLEPAVKEGEITQLIKTIKPDGSWPNINYQDVSRTGFQHSEHLQNMLDMGRALKKPGSKFQGNPELKKAVSAALDFWLKHDFICDNWWWNEMGTPGHMINILLVLDTDLTPTQREKGLKIANRASLEAFGARPGGDLIQIAAMLGKQGLFARDEQVVEKVVRVMADEIKVTTGRGLKPDLSFHHRTDNVISTLSYGTGYASSFAYWAVKIAGTKYTLPESAMKLLVDYFLDGICQSMVYGRYPDLGAKNRDLSRKDILSPASAELAQNLLLASNYRRDELADIVKIRQGEIKPNLARTHFFWHSEYFTHQRPNYFASVRMHSSRGNNMEEPHNEEGLKNHHFADGSNFISRTGQEYFNIFPVWDWQKIPGTTVVQKPALPHWKQIAKKGKSDFVGGVTDGNLGAAAIDLTSVHDPLKARKAWFFFENEYVCLGAGITAEADYPVATTLNQSLLNQQVTVKRNNQKETLPSGEHTLDKVSWVAHDNIAYIFPTPTALHLKNNTATGNWREINHHTWATTKEVKKDVFKVWLDHGIKPQNASYAYIVVPNLAAAQVEAYRKKAPLEILANTPELQAVNNKATNVSQIVFYQPGKINISKGLTLTAQSPCMVMVQTGKNGIQKLTVSDPSRKLQSLQLNITSRFEGTGDNWQANWQGKKEGTTIQVKLPADGLAGQSMVLEAKNK</sequence>
<dbReference type="Gene3D" id="1.50.10.100">
    <property type="entry name" value="Chondroitin AC/alginate lyase"/>
    <property type="match status" value="1"/>
</dbReference>
<dbReference type="InterPro" id="IPR004103">
    <property type="entry name" value="Lyase_8_C"/>
</dbReference>
<dbReference type="AlphaFoldDB" id="A0A512ASY9"/>
<comment type="cofactor">
    <cofactor evidence="1">
        <name>Ca(2+)</name>
        <dbReference type="ChEBI" id="CHEBI:29108"/>
    </cofactor>
</comment>
<dbReference type="GO" id="GO:0030246">
    <property type="term" value="F:carbohydrate binding"/>
    <property type="evidence" value="ECO:0007669"/>
    <property type="project" value="InterPro"/>
</dbReference>
<evidence type="ECO:0000256" key="5">
    <source>
        <dbReference type="ARBA" id="ARBA00022837"/>
    </source>
</evidence>
<dbReference type="Pfam" id="PF02884">
    <property type="entry name" value="Lyase_8_C"/>
    <property type="match status" value="1"/>
</dbReference>
<dbReference type="SUPFAM" id="SSF74650">
    <property type="entry name" value="Galactose mutarotase-like"/>
    <property type="match status" value="1"/>
</dbReference>
<dbReference type="InterPro" id="IPR011071">
    <property type="entry name" value="Lyase_8-like_C"/>
</dbReference>
<evidence type="ECO:0000256" key="2">
    <source>
        <dbReference type="ARBA" id="ARBA00006699"/>
    </source>
</evidence>
<organism evidence="10 11">
    <name type="scientific">Adhaeribacter aerolatus</name>
    <dbReference type="NCBI Taxonomy" id="670289"/>
    <lineage>
        <taxon>Bacteria</taxon>
        <taxon>Pseudomonadati</taxon>
        <taxon>Bacteroidota</taxon>
        <taxon>Cytophagia</taxon>
        <taxon>Cytophagales</taxon>
        <taxon>Hymenobacteraceae</taxon>
        <taxon>Adhaeribacter</taxon>
    </lineage>
</organism>
<dbReference type="EMBL" id="BJYS01000002">
    <property type="protein sequence ID" value="GEO02813.1"/>
    <property type="molecule type" value="Genomic_DNA"/>
</dbReference>
<dbReference type="GO" id="GO:0005576">
    <property type="term" value="C:extracellular region"/>
    <property type="evidence" value="ECO:0007669"/>
    <property type="project" value="InterPro"/>
</dbReference>
<accession>A0A512ASY9</accession>
<reference evidence="10 11" key="1">
    <citation type="submission" date="2019-07" db="EMBL/GenBank/DDBJ databases">
        <title>Whole genome shotgun sequence of Adhaeribacter aerolatus NBRC 106133.</title>
        <authorList>
            <person name="Hosoyama A."/>
            <person name="Uohara A."/>
            <person name="Ohji S."/>
            <person name="Ichikawa N."/>
        </authorList>
    </citation>
    <scope>NUCLEOTIDE SEQUENCE [LARGE SCALE GENOMIC DNA]</scope>
    <source>
        <strain evidence="10 11">NBRC 106133</strain>
    </source>
</reference>
<dbReference type="SUPFAM" id="SSF48230">
    <property type="entry name" value="Chondroitin AC/alginate lyase"/>
    <property type="match status" value="1"/>
</dbReference>
<name>A0A512ASY9_9BACT</name>
<dbReference type="GO" id="GO:0005975">
    <property type="term" value="P:carbohydrate metabolic process"/>
    <property type="evidence" value="ECO:0007669"/>
    <property type="project" value="InterPro"/>
</dbReference>
<gene>
    <name evidence="10" type="ORF">AAE02nite_04770</name>
</gene>
<dbReference type="PANTHER" id="PTHR38481">
    <property type="entry name" value="HYALURONATE LYASE"/>
    <property type="match status" value="1"/>
</dbReference>
<evidence type="ECO:0000259" key="7">
    <source>
        <dbReference type="Pfam" id="PF02278"/>
    </source>
</evidence>
<keyword evidence="6" id="KW-0456">Lyase</keyword>
<dbReference type="GO" id="GO:0016837">
    <property type="term" value="F:carbon-oxygen lyase activity, acting on polysaccharides"/>
    <property type="evidence" value="ECO:0007669"/>
    <property type="project" value="UniProtKB-ARBA"/>
</dbReference>
<keyword evidence="11" id="KW-1185">Reference proteome</keyword>
<dbReference type="Pfam" id="PF08124">
    <property type="entry name" value="Lyase_8_N"/>
    <property type="match status" value="1"/>
</dbReference>
<dbReference type="Proteomes" id="UP000321532">
    <property type="component" value="Unassembled WGS sequence"/>
</dbReference>
<feature type="domain" description="Polysaccharide lyase 8 N-terminal alpha-helical" evidence="9">
    <location>
        <begin position="71"/>
        <end position="330"/>
    </location>
</feature>
<keyword evidence="4" id="KW-0732">Signal</keyword>
<dbReference type="InterPro" id="IPR012970">
    <property type="entry name" value="Lyase_8_alpha_N"/>
</dbReference>
<dbReference type="OrthoDB" id="6394136at2"/>
<dbReference type="RefSeq" id="WP_146894854.1">
    <property type="nucleotide sequence ID" value="NZ_BJYS01000002.1"/>
</dbReference>
<dbReference type="InterPro" id="IPR008929">
    <property type="entry name" value="Chondroitin_lyas"/>
</dbReference>
<evidence type="ECO:0000256" key="1">
    <source>
        <dbReference type="ARBA" id="ARBA00001913"/>
    </source>
</evidence>
<dbReference type="InterPro" id="IPR038970">
    <property type="entry name" value="Lyase_8"/>
</dbReference>
<dbReference type="InterPro" id="IPR014718">
    <property type="entry name" value="GH-type_carb-bd"/>
</dbReference>
<evidence type="ECO:0000259" key="9">
    <source>
        <dbReference type="Pfam" id="PF08124"/>
    </source>
</evidence>
<evidence type="ECO:0000313" key="10">
    <source>
        <dbReference type="EMBL" id="GEO02813.1"/>
    </source>
</evidence>
<evidence type="ECO:0000313" key="11">
    <source>
        <dbReference type="Proteomes" id="UP000321532"/>
    </source>
</evidence>
<comment type="subunit">
    <text evidence="3">Monomer.</text>
</comment>
<dbReference type="Gene3D" id="2.60.220.10">
    <property type="entry name" value="Polysaccharide lyase family 8-like, C-terminal"/>
    <property type="match status" value="1"/>
</dbReference>
<keyword evidence="5" id="KW-0106">Calcium</keyword>
<dbReference type="Gene3D" id="2.70.98.10">
    <property type="match status" value="1"/>
</dbReference>
<dbReference type="SUPFAM" id="SSF49863">
    <property type="entry name" value="Hyaluronate lyase-like, C-terminal domain"/>
    <property type="match status" value="1"/>
</dbReference>
<comment type="similarity">
    <text evidence="2">Belongs to the polysaccharide lyase 8 family.</text>
</comment>
<comment type="caution">
    <text evidence="10">The sequence shown here is derived from an EMBL/GenBank/DDBJ whole genome shotgun (WGS) entry which is preliminary data.</text>
</comment>
<evidence type="ECO:0000256" key="6">
    <source>
        <dbReference type="ARBA" id="ARBA00023239"/>
    </source>
</evidence>
<evidence type="ECO:0000259" key="8">
    <source>
        <dbReference type="Pfam" id="PF02884"/>
    </source>
</evidence>
<proteinExistence type="inferred from homology"/>
<feature type="domain" description="Polysaccharide lyase family 8 C-terminal" evidence="8">
    <location>
        <begin position="622"/>
        <end position="692"/>
    </location>
</feature>
<evidence type="ECO:0000256" key="3">
    <source>
        <dbReference type="ARBA" id="ARBA00011245"/>
    </source>
</evidence>
<dbReference type="Pfam" id="PF02278">
    <property type="entry name" value="Lyase_8"/>
    <property type="match status" value="1"/>
</dbReference>
<dbReference type="PANTHER" id="PTHR38481:SF1">
    <property type="entry name" value="HYALURONATE LYASE"/>
    <property type="match status" value="1"/>
</dbReference>
<protein>
    <submittedName>
        <fullName evidence="10">Chloramphenicol resistance protein</fullName>
    </submittedName>
</protein>
<dbReference type="InterPro" id="IPR011013">
    <property type="entry name" value="Gal_mutarotase_sf_dom"/>
</dbReference>
<feature type="domain" description="Polysaccharide lyase family 8 central" evidence="7">
    <location>
        <begin position="357"/>
        <end position="607"/>
    </location>
</feature>
<dbReference type="InterPro" id="IPR003159">
    <property type="entry name" value="Lyase_8_central_dom"/>
</dbReference>
<evidence type="ECO:0000256" key="4">
    <source>
        <dbReference type="ARBA" id="ARBA00022729"/>
    </source>
</evidence>